<dbReference type="InterPro" id="IPR018490">
    <property type="entry name" value="cNMP-bd_dom_sf"/>
</dbReference>
<dbReference type="EMBL" id="FOBB01000015">
    <property type="protein sequence ID" value="SEN91659.1"/>
    <property type="molecule type" value="Genomic_DNA"/>
</dbReference>
<name>A0A1H8KFC1_9BACT</name>
<proteinExistence type="predicted"/>
<dbReference type="AlphaFoldDB" id="A0A1H8KFC1"/>
<dbReference type="Pfam" id="PF00027">
    <property type="entry name" value="cNMP_binding"/>
    <property type="match status" value="1"/>
</dbReference>
<protein>
    <submittedName>
        <fullName evidence="2">cAMP-binding domain of CRP or a regulatory subunit of cAMP-dependent protein kinases</fullName>
    </submittedName>
</protein>
<evidence type="ECO:0000313" key="2">
    <source>
        <dbReference type="EMBL" id="SEN91659.1"/>
    </source>
</evidence>
<keyword evidence="2" id="KW-0808">Transferase</keyword>
<dbReference type="OrthoDB" id="9152304at2"/>
<feature type="domain" description="Cyclic nucleotide-binding" evidence="1">
    <location>
        <begin position="12"/>
        <end position="108"/>
    </location>
</feature>
<gene>
    <name evidence="2" type="ORF">SAMN04488505_11527</name>
</gene>
<dbReference type="STRING" id="573321.SAMN04488505_11527"/>
<keyword evidence="3" id="KW-1185">Reference proteome</keyword>
<accession>A0A1H8KFC1</accession>
<dbReference type="Proteomes" id="UP000198984">
    <property type="component" value="Unassembled WGS sequence"/>
</dbReference>
<dbReference type="CDD" id="cd00038">
    <property type="entry name" value="CAP_ED"/>
    <property type="match status" value="1"/>
</dbReference>
<organism evidence="2 3">
    <name type="scientific">Chitinophaga rupis</name>
    <dbReference type="NCBI Taxonomy" id="573321"/>
    <lineage>
        <taxon>Bacteria</taxon>
        <taxon>Pseudomonadati</taxon>
        <taxon>Bacteroidota</taxon>
        <taxon>Chitinophagia</taxon>
        <taxon>Chitinophagales</taxon>
        <taxon>Chitinophagaceae</taxon>
        <taxon>Chitinophaga</taxon>
    </lineage>
</organism>
<dbReference type="InterPro" id="IPR014710">
    <property type="entry name" value="RmlC-like_jellyroll"/>
</dbReference>
<dbReference type="InterPro" id="IPR000595">
    <property type="entry name" value="cNMP-bd_dom"/>
</dbReference>
<keyword evidence="2" id="KW-0418">Kinase</keyword>
<dbReference type="RefSeq" id="WP_089921363.1">
    <property type="nucleotide sequence ID" value="NZ_FOBB01000015.1"/>
</dbReference>
<dbReference type="Gene3D" id="2.60.120.10">
    <property type="entry name" value="Jelly Rolls"/>
    <property type="match status" value="1"/>
</dbReference>
<evidence type="ECO:0000259" key="1">
    <source>
        <dbReference type="PROSITE" id="PS50042"/>
    </source>
</evidence>
<evidence type="ECO:0000313" key="3">
    <source>
        <dbReference type="Proteomes" id="UP000198984"/>
    </source>
</evidence>
<dbReference type="PROSITE" id="PS50042">
    <property type="entry name" value="CNMP_BINDING_3"/>
    <property type="match status" value="1"/>
</dbReference>
<reference evidence="2 3" key="1">
    <citation type="submission" date="2016-10" db="EMBL/GenBank/DDBJ databases">
        <authorList>
            <person name="de Groot N.N."/>
        </authorList>
    </citation>
    <scope>NUCLEOTIDE SEQUENCE [LARGE SCALE GENOMIC DNA]</scope>
    <source>
        <strain evidence="2 3">DSM 21039</strain>
    </source>
</reference>
<dbReference type="GO" id="GO:0016301">
    <property type="term" value="F:kinase activity"/>
    <property type="evidence" value="ECO:0007669"/>
    <property type="project" value="UniProtKB-KW"/>
</dbReference>
<dbReference type="SUPFAM" id="SSF51206">
    <property type="entry name" value="cAMP-binding domain-like"/>
    <property type="match status" value="1"/>
</dbReference>
<sequence length="193" mass="22723">MPLEQLIAYFAQYIPLKNIEKNELKNRVIEKRVKRRQFILQENDVCKYYSFVVSGCFKMYRVDDNGAEHNIQFAAENDWIADIGSFHSGKPSRLYIEAIEPSVILQIDATNLIYLYHNHPKFDRIFRVIAENKFIELQNRVLQNISSTGDERYQAFLEQYPKLANRLPNTQIASYIGITPEFLSKIRRKDAKK</sequence>
<dbReference type="SMART" id="SM00100">
    <property type="entry name" value="cNMP"/>
    <property type="match status" value="1"/>
</dbReference>